<dbReference type="EMBL" id="BAABHF010000017">
    <property type="protein sequence ID" value="GAA4492078.1"/>
    <property type="molecule type" value="Genomic_DNA"/>
</dbReference>
<keyword evidence="2" id="KW-1185">Reference proteome</keyword>
<reference evidence="2" key="1">
    <citation type="journal article" date="2019" name="Int. J. Syst. Evol. Microbiol.">
        <title>The Global Catalogue of Microorganisms (GCM) 10K type strain sequencing project: providing services to taxonomists for standard genome sequencing and annotation.</title>
        <authorList>
            <consortium name="The Broad Institute Genomics Platform"/>
            <consortium name="The Broad Institute Genome Sequencing Center for Infectious Disease"/>
            <person name="Wu L."/>
            <person name="Ma J."/>
        </authorList>
    </citation>
    <scope>NUCLEOTIDE SEQUENCE [LARGE SCALE GENOMIC DNA]</scope>
    <source>
        <strain evidence="2">JCM 17933</strain>
    </source>
</reference>
<evidence type="ECO:0000313" key="2">
    <source>
        <dbReference type="Proteomes" id="UP001500503"/>
    </source>
</evidence>
<sequence>MPAAARKTPIAAASFPMRIDFMTYDRIFVMEIGKALQKAACGPPTREEEPAGHMARWSVAGQFTLITVPAPLRYSTNPVEGVSSSASVHWAVAVNS</sequence>
<dbReference type="Proteomes" id="UP001500503">
    <property type="component" value="Unassembled WGS sequence"/>
</dbReference>
<accession>A0ABP8PVX7</accession>
<organism evidence="1 2">
    <name type="scientific">Actinoallomurus oryzae</name>
    <dbReference type="NCBI Taxonomy" id="502180"/>
    <lineage>
        <taxon>Bacteria</taxon>
        <taxon>Bacillati</taxon>
        <taxon>Actinomycetota</taxon>
        <taxon>Actinomycetes</taxon>
        <taxon>Streptosporangiales</taxon>
        <taxon>Thermomonosporaceae</taxon>
        <taxon>Actinoallomurus</taxon>
    </lineage>
</organism>
<comment type="caution">
    <text evidence="1">The sequence shown here is derived from an EMBL/GenBank/DDBJ whole genome shotgun (WGS) entry which is preliminary data.</text>
</comment>
<protein>
    <submittedName>
        <fullName evidence="1">Uncharacterized protein</fullName>
    </submittedName>
</protein>
<proteinExistence type="predicted"/>
<evidence type="ECO:0000313" key="1">
    <source>
        <dbReference type="EMBL" id="GAA4492078.1"/>
    </source>
</evidence>
<gene>
    <name evidence="1" type="ORF">GCM10023191_027320</name>
</gene>
<name>A0ABP8PVX7_9ACTN</name>